<feature type="chain" id="PRO_5031177605" evidence="1">
    <location>
        <begin position="21"/>
        <end position="219"/>
    </location>
</feature>
<dbReference type="Pfam" id="PF17131">
    <property type="entry name" value="LolA_like"/>
    <property type="match status" value="1"/>
</dbReference>
<protein>
    <submittedName>
        <fullName evidence="4">Outer membrane lipoprotein-sorting protein</fullName>
    </submittedName>
</protein>
<dbReference type="Proteomes" id="UP000539473">
    <property type="component" value="Unassembled WGS sequence"/>
</dbReference>
<evidence type="ECO:0000313" key="6">
    <source>
        <dbReference type="Proteomes" id="UP000619376"/>
    </source>
</evidence>
<dbReference type="Gene3D" id="2.50.20.10">
    <property type="entry name" value="Lipoprotein localisation LolA/LolB/LppX"/>
    <property type="match status" value="1"/>
</dbReference>
<organism evidence="4 5">
    <name type="scientific">Deinococcus metalli</name>
    <dbReference type="NCBI Taxonomy" id="1141878"/>
    <lineage>
        <taxon>Bacteria</taxon>
        <taxon>Thermotogati</taxon>
        <taxon>Deinococcota</taxon>
        <taxon>Deinococci</taxon>
        <taxon>Deinococcales</taxon>
        <taxon>Deinococcaceae</taxon>
        <taxon>Deinococcus</taxon>
    </lineage>
</organism>
<evidence type="ECO:0000256" key="1">
    <source>
        <dbReference type="SAM" id="SignalP"/>
    </source>
</evidence>
<proteinExistence type="predicted"/>
<dbReference type="InterPro" id="IPR029046">
    <property type="entry name" value="LolA/LolB/LppX"/>
</dbReference>
<keyword evidence="6" id="KW-1185">Reference proteome</keyword>
<name>A0A7W8KC44_9DEIO</name>
<accession>A0A7W8KC44</accession>
<dbReference type="AlphaFoldDB" id="A0A7W8KC44"/>
<evidence type="ECO:0000313" key="4">
    <source>
        <dbReference type="EMBL" id="MBB5375467.1"/>
    </source>
</evidence>
<feature type="signal peptide" evidence="1">
    <location>
        <begin position="1"/>
        <end position="20"/>
    </location>
</feature>
<reference evidence="3" key="4">
    <citation type="submission" date="2024-05" db="EMBL/GenBank/DDBJ databases">
        <authorList>
            <person name="Sun Q."/>
            <person name="Zhou Y."/>
        </authorList>
    </citation>
    <scope>NUCLEOTIDE SEQUENCE</scope>
    <source>
        <strain evidence="3">CGMCC 1.18437</strain>
    </source>
</reference>
<gene>
    <name evidence="3" type="ORF">GCM10017781_01290</name>
    <name evidence="4" type="ORF">HNQ07_000911</name>
</gene>
<evidence type="ECO:0000259" key="2">
    <source>
        <dbReference type="Pfam" id="PF17131"/>
    </source>
</evidence>
<dbReference type="PANTHER" id="PTHR37507:SF2">
    <property type="entry name" value="SPORULATION PROTEIN YDCC"/>
    <property type="match status" value="1"/>
</dbReference>
<evidence type="ECO:0000313" key="5">
    <source>
        <dbReference type="Proteomes" id="UP000539473"/>
    </source>
</evidence>
<dbReference type="InterPro" id="IPR052944">
    <property type="entry name" value="Sporulation_related"/>
</dbReference>
<reference evidence="4 5" key="3">
    <citation type="submission" date="2020-08" db="EMBL/GenBank/DDBJ databases">
        <title>Genomic Encyclopedia of Type Strains, Phase IV (KMG-IV): sequencing the most valuable type-strain genomes for metagenomic binning, comparative biology and taxonomic classification.</title>
        <authorList>
            <person name="Goeker M."/>
        </authorList>
    </citation>
    <scope>NUCLEOTIDE SEQUENCE [LARGE SCALE GENOMIC DNA]</scope>
    <source>
        <strain evidence="4 5">DSM 27521</strain>
    </source>
</reference>
<evidence type="ECO:0000313" key="3">
    <source>
        <dbReference type="EMBL" id="GHF29063.1"/>
    </source>
</evidence>
<feature type="domain" description="Uncharacterized protein TP-0789" evidence="2">
    <location>
        <begin position="74"/>
        <end position="202"/>
    </location>
</feature>
<sequence length="219" mass="23193">MLSRMLSLTLLAALAGTGHAQTAQDIVNKVDATQRAAKDVSFRLAGTATLDTASQKIDVLVKTIPAQNLIRVQFNAPDALADNIVVADKTEVRQYLYLTNQVTVTSAKKAADSAGLTGLDFTQLGNTASMLSNYTVKLLGTTGAAGKRVFQLEATPKSGDSSRTLVWITEAGWRPTRLQVTDGAGKTLADMTVSAFKTNAGLTAAALRQLPKDAEVIRQ</sequence>
<keyword evidence="4" id="KW-0449">Lipoprotein</keyword>
<dbReference type="EMBL" id="BNAJ01000001">
    <property type="protein sequence ID" value="GHF29063.1"/>
    <property type="molecule type" value="Genomic_DNA"/>
</dbReference>
<dbReference type="EMBL" id="JACHFK010000001">
    <property type="protein sequence ID" value="MBB5375467.1"/>
    <property type="molecule type" value="Genomic_DNA"/>
</dbReference>
<dbReference type="PANTHER" id="PTHR37507">
    <property type="entry name" value="SPORULATION PROTEIN YDCC"/>
    <property type="match status" value="1"/>
</dbReference>
<dbReference type="CDD" id="cd16324">
    <property type="entry name" value="LolA_fold-like"/>
    <property type="match status" value="1"/>
</dbReference>
<reference evidence="3" key="1">
    <citation type="journal article" date="2014" name="Int. J. Syst. Evol. Microbiol.">
        <title>Complete genome of a new Firmicutes species belonging to the dominant human colonic microbiota ('Ruminococcus bicirculans') reveals two chromosomes and a selective capacity to utilize plant glucans.</title>
        <authorList>
            <consortium name="NISC Comparative Sequencing Program"/>
            <person name="Wegmann U."/>
            <person name="Louis P."/>
            <person name="Goesmann A."/>
            <person name="Henrissat B."/>
            <person name="Duncan S.H."/>
            <person name="Flint H.J."/>
        </authorList>
    </citation>
    <scope>NUCLEOTIDE SEQUENCE</scope>
    <source>
        <strain evidence="3">CGMCC 1.18437</strain>
    </source>
</reference>
<dbReference type="SUPFAM" id="SSF89392">
    <property type="entry name" value="Prokaryotic lipoproteins and lipoprotein localization factors"/>
    <property type="match status" value="1"/>
</dbReference>
<dbReference type="InterPro" id="IPR033399">
    <property type="entry name" value="TP_0789-like"/>
</dbReference>
<keyword evidence="1" id="KW-0732">Signal</keyword>
<comment type="caution">
    <text evidence="4">The sequence shown here is derived from an EMBL/GenBank/DDBJ whole genome shotgun (WGS) entry which is preliminary data.</text>
</comment>
<dbReference type="RefSeq" id="WP_184109669.1">
    <property type="nucleotide sequence ID" value="NZ_BNAJ01000001.1"/>
</dbReference>
<dbReference type="Proteomes" id="UP000619376">
    <property type="component" value="Unassembled WGS sequence"/>
</dbReference>
<reference evidence="6" key="2">
    <citation type="journal article" date="2019" name="Int. J. Syst. Evol. Microbiol.">
        <title>The Global Catalogue of Microorganisms (GCM) 10K type strain sequencing project: providing services to taxonomists for standard genome sequencing and annotation.</title>
        <authorList>
            <consortium name="The Broad Institute Genomics Platform"/>
            <consortium name="The Broad Institute Genome Sequencing Center for Infectious Disease"/>
            <person name="Wu L."/>
            <person name="Ma J."/>
        </authorList>
    </citation>
    <scope>NUCLEOTIDE SEQUENCE [LARGE SCALE GENOMIC DNA]</scope>
    <source>
        <strain evidence="6">CGMCC 1.18437</strain>
    </source>
</reference>